<feature type="region of interest" description="Disordered" evidence="9">
    <location>
        <begin position="247"/>
        <end position="269"/>
    </location>
</feature>
<dbReference type="Gene3D" id="6.20.130.10">
    <property type="match status" value="1"/>
</dbReference>
<keyword evidence="6" id="KW-0496">Mitochondrion</keyword>
<dbReference type="AlphaFoldDB" id="A0AAF0J1W9"/>
<comment type="function">
    <text evidence="8">Assembly factor required for Rieske Fe-S protein RIP1 incorporation into the cytochrome b-c1 (CIII) complex. Functions as a chaperone, binding to this subunit within the mitochondrial matrix and stabilizing it prior to its translocation and insertion into the late CIII dimeric intermediate within the mitochondrial inner membrane. Modulates the mitochondrial matrix zinc pool.</text>
</comment>
<dbReference type="Proteomes" id="UP001214415">
    <property type="component" value="Chromosome 8"/>
</dbReference>
<name>A0AAF0J1W9_9BASI</name>
<sequence length="269" mass="29450">MTTTAFSGAQRGRATSLYRSLLRTTRELFGEDVRAVQAAHAETRRRFLEAKLEQDPAKIDEGLEMGEQVDYMLKHNVVQGVPKDDADNTYKLRFTEHTELGSNDTIKQARPAPTLAEIERTKGRAPSSCADAGVRSFSTSARAAAKNPEAGSDALPLPRPVARFPSIVILADGSSVRMTTTSPRYMSKMTRDYTNHPLWNPMMGSRTDAGADDDSGRLGRFRRRFAEEGPAQAANVAFDEADFGWMSGGREARPGAPIQTKKGKGKGKK</sequence>
<dbReference type="GO" id="GO:0034551">
    <property type="term" value="P:mitochondrial respiratory chain complex III assembly"/>
    <property type="evidence" value="ECO:0007669"/>
    <property type="project" value="InterPro"/>
</dbReference>
<reference evidence="11" key="1">
    <citation type="submission" date="2023-03" db="EMBL/GenBank/DDBJ databases">
        <title>Mating type loci evolution in Malassezia.</title>
        <authorList>
            <person name="Coelho M.A."/>
        </authorList>
    </citation>
    <scope>NUCLEOTIDE SEQUENCE</scope>
    <source>
        <strain evidence="11">CBS 12830</strain>
    </source>
</reference>
<evidence type="ECO:0000256" key="2">
    <source>
        <dbReference type="ARBA" id="ARBA00009949"/>
    </source>
</evidence>
<comment type="subunit">
    <text evidence="3">Interacts with RIP1.</text>
</comment>
<comment type="subcellular location">
    <subcellularLocation>
        <location evidence="1">Mitochondrion matrix</location>
    </subcellularLocation>
</comment>
<dbReference type="InterPro" id="IPR008011">
    <property type="entry name" value="Complex1_LYR_dom"/>
</dbReference>
<proteinExistence type="inferred from homology"/>
<dbReference type="Pfam" id="PF05347">
    <property type="entry name" value="Complex1_LYR"/>
    <property type="match status" value="1"/>
</dbReference>
<dbReference type="PANTHER" id="PTHR46749">
    <property type="entry name" value="COMPLEX III ASSEMBLY FACTOR LYRM7"/>
    <property type="match status" value="1"/>
</dbReference>
<evidence type="ECO:0000256" key="4">
    <source>
        <dbReference type="ARBA" id="ARBA00015108"/>
    </source>
</evidence>
<dbReference type="InterPro" id="IPR045298">
    <property type="entry name" value="Complex1_LYR_LYRM7"/>
</dbReference>
<keyword evidence="7" id="KW-0143">Chaperone</keyword>
<dbReference type="PANTHER" id="PTHR46749:SF1">
    <property type="entry name" value="COMPLEX III ASSEMBLY FACTOR LYRM7"/>
    <property type="match status" value="1"/>
</dbReference>
<dbReference type="CDD" id="cd20267">
    <property type="entry name" value="Complex1_LYR_LYRM7"/>
    <property type="match status" value="1"/>
</dbReference>
<evidence type="ECO:0000256" key="8">
    <source>
        <dbReference type="ARBA" id="ARBA00025268"/>
    </source>
</evidence>
<organism evidence="11 12">
    <name type="scientific">Malassezia equina</name>
    <dbReference type="NCBI Taxonomy" id="1381935"/>
    <lineage>
        <taxon>Eukaryota</taxon>
        <taxon>Fungi</taxon>
        <taxon>Dikarya</taxon>
        <taxon>Basidiomycota</taxon>
        <taxon>Ustilaginomycotina</taxon>
        <taxon>Malasseziomycetes</taxon>
        <taxon>Malasseziales</taxon>
        <taxon>Malasseziaceae</taxon>
        <taxon>Malassezia</taxon>
    </lineage>
</organism>
<dbReference type="InterPro" id="IPR050435">
    <property type="entry name" value="MZM1/LYRM7"/>
</dbReference>
<evidence type="ECO:0000313" key="11">
    <source>
        <dbReference type="EMBL" id="WFD24938.1"/>
    </source>
</evidence>
<accession>A0AAF0J1W9</accession>
<keyword evidence="5" id="KW-0809">Transit peptide</keyword>
<keyword evidence="12" id="KW-1185">Reference proteome</keyword>
<dbReference type="GO" id="GO:0044183">
    <property type="term" value="F:protein folding chaperone"/>
    <property type="evidence" value="ECO:0007669"/>
    <property type="project" value="TreeGrafter"/>
</dbReference>
<comment type="similarity">
    <text evidence="2">Belongs to the complex I LYR family. MZM1 subfamily.</text>
</comment>
<evidence type="ECO:0000256" key="1">
    <source>
        <dbReference type="ARBA" id="ARBA00004305"/>
    </source>
</evidence>
<evidence type="ECO:0000256" key="3">
    <source>
        <dbReference type="ARBA" id="ARBA00011589"/>
    </source>
</evidence>
<evidence type="ECO:0000256" key="5">
    <source>
        <dbReference type="ARBA" id="ARBA00022946"/>
    </source>
</evidence>
<evidence type="ECO:0000256" key="6">
    <source>
        <dbReference type="ARBA" id="ARBA00023128"/>
    </source>
</evidence>
<dbReference type="EMBL" id="CP119907">
    <property type="protein sequence ID" value="WFD24938.1"/>
    <property type="molecule type" value="Genomic_DNA"/>
</dbReference>
<evidence type="ECO:0000313" key="12">
    <source>
        <dbReference type="Proteomes" id="UP001214415"/>
    </source>
</evidence>
<evidence type="ECO:0000259" key="10">
    <source>
        <dbReference type="Pfam" id="PF05347"/>
    </source>
</evidence>
<feature type="domain" description="Complex 1 LYR protein" evidence="10">
    <location>
        <begin position="13"/>
        <end position="67"/>
    </location>
</feature>
<protein>
    <recommendedName>
        <fullName evidence="4">Mitochondrial zinc maintenance protein 1, mitochondrial</fullName>
    </recommendedName>
</protein>
<evidence type="ECO:0000256" key="9">
    <source>
        <dbReference type="SAM" id="MobiDB-lite"/>
    </source>
</evidence>
<evidence type="ECO:0000256" key="7">
    <source>
        <dbReference type="ARBA" id="ARBA00023186"/>
    </source>
</evidence>
<gene>
    <name evidence="11" type="ORF">MEQU1_003645</name>
</gene>
<dbReference type="GO" id="GO:0005759">
    <property type="term" value="C:mitochondrial matrix"/>
    <property type="evidence" value="ECO:0007669"/>
    <property type="project" value="UniProtKB-SubCell"/>
</dbReference>